<sequence length="228" mass="25942">MIVGLSVANQNLKWVSINILGGGWKIGYTEDDSTWFYFDHNIIGLDSLNRLSYEGVVVDKNNIKWFGSRDGLIKCNNFNWSILDSTNSPIPSNSFGLGIIDQFNNKIYGLANLGLIFYNEDSVVVSSVEENYHILNNIYLLQNYPNPFNPITKIKFTIPKSELVQIKVYDILGKEIKTLLNEYKQAGTYEIEFFTGSFGDASNLSSGVYFYRMISGNYSETKKMILLR</sequence>
<reference evidence="2" key="1">
    <citation type="journal article" date="2020" name="mSystems">
        <title>Genome- and Community-Level Interaction Insights into Carbon Utilization and Element Cycling Functions of Hydrothermarchaeota in Hydrothermal Sediment.</title>
        <authorList>
            <person name="Zhou Z."/>
            <person name="Liu Y."/>
            <person name="Xu W."/>
            <person name="Pan J."/>
            <person name="Luo Z.H."/>
            <person name="Li M."/>
        </authorList>
    </citation>
    <scope>NUCLEOTIDE SEQUENCE [LARGE SCALE GENOMIC DNA]</scope>
    <source>
        <strain evidence="2">SpSt-500</strain>
    </source>
</reference>
<dbReference type="Gene3D" id="2.60.40.4070">
    <property type="match status" value="1"/>
</dbReference>
<evidence type="ECO:0000259" key="1">
    <source>
        <dbReference type="Pfam" id="PF18962"/>
    </source>
</evidence>
<comment type="caution">
    <text evidence="2">The sequence shown here is derived from an EMBL/GenBank/DDBJ whole genome shotgun (WGS) entry which is preliminary data.</text>
</comment>
<accession>A0A832LK41</accession>
<name>A0A832LK41_9BACT</name>
<gene>
    <name evidence="2" type="ORF">ENS56_15125</name>
</gene>
<proteinExistence type="predicted"/>
<dbReference type="AlphaFoldDB" id="A0A832LK41"/>
<dbReference type="Pfam" id="PF18962">
    <property type="entry name" value="Por_Secre_tail"/>
    <property type="match status" value="1"/>
</dbReference>
<evidence type="ECO:0000313" key="2">
    <source>
        <dbReference type="EMBL" id="HGT49370.1"/>
    </source>
</evidence>
<feature type="domain" description="Secretion system C-terminal sorting" evidence="1">
    <location>
        <begin position="144"/>
        <end position="225"/>
    </location>
</feature>
<dbReference type="InterPro" id="IPR026444">
    <property type="entry name" value="Secre_tail"/>
</dbReference>
<dbReference type="NCBIfam" id="TIGR04183">
    <property type="entry name" value="Por_Secre_tail"/>
    <property type="match status" value="1"/>
</dbReference>
<dbReference type="EMBL" id="DSVI01000027">
    <property type="protein sequence ID" value="HGT49370.1"/>
    <property type="molecule type" value="Genomic_DNA"/>
</dbReference>
<protein>
    <submittedName>
        <fullName evidence="2">T9SS type A sorting domain-containing protein</fullName>
    </submittedName>
</protein>
<organism evidence="2">
    <name type="scientific">Ignavibacterium album</name>
    <dbReference type="NCBI Taxonomy" id="591197"/>
    <lineage>
        <taxon>Bacteria</taxon>
        <taxon>Pseudomonadati</taxon>
        <taxon>Ignavibacteriota</taxon>
        <taxon>Ignavibacteria</taxon>
        <taxon>Ignavibacteriales</taxon>
        <taxon>Ignavibacteriaceae</taxon>
        <taxon>Ignavibacterium</taxon>
    </lineage>
</organism>